<evidence type="ECO:0000256" key="1">
    <source>
        <dbReference type="SAM" id="MobiDB-lite"/>
    </source>
</evidence>
<keyword evidence="3" id="KW-1185">Reference proteome</keyword>
<feature type="compositionally biased region" description="Pro residues" evidence="1">
    <location>
        <begin position="151"/>
        <end position="160"/>
    </location>
</feature>
<gene>
    <name evidence="2" type="ORF">MCHLO_06827</name>
</gene>
<feature type="region of interest" description="Disordered" evidence="1">
    <location>
        <begin position="149"/>
        <end position="176"/>
    </location>
</feature>
<feature type="region of interest" description="Disordered" evidence="1">
    <location>
        <begin position="258"/>
        <end position="290"/>
    </location>
</feature>
<accession>A0ABQ0LEK0</accession>
<feature type="compositionally biased region" description="Low complexity" evidence="1">
    <location>
        <begin position="87"/>
        <end position="99"/>
    </location>
</feature>
<evidence type="ECO:0000313" key="3">
    <source>
        <dbReference type="Proteomes" id="UP000815677"/>
    </source>
</evidence>
<organism evidence="2 3">
    <name type="scientific">Mycena chlorophos</name>
    <name type="common">Agaric fungus</name>
    <name type="synonym">Agaricus chlorophos</name>
    <dbReference type="NCBI Taxonomy" id="658473"/>
    <lineage>
        <taxon>Eukaryota</taxon>
        <taxon>Fungi</taxon>
        <taxon>Dikarya</taxon>
        <taxon>Basidiomycota</taxon>
        <taxon>Agaricomycotina</taxon>
        <taxon>Agaricomycetes</taxon>
        <taxon>Agaricomycetidae</taxon>
        <taxon>Agaricales</taxon>
        <taxon>Marasmiineae</taxon>
        <taxon>Mycenaceae</taxon>
        <taxon>Mycena</taxon>
    </lineage>
</organism>
<sequence length="393" mass="43335">MINTETNLDLQNPYSQVAERYVAAGHLVHAFATHFERQSAFAGLPEATLDQQRQALSPITLAIQLAASTNQLAPSTSNMPATTPAQSLASSSGGFAAALDPGEDFDNWGGSDDDSDIGDYQSDRPQRPVEPKYQPSEWVPETVHAGRAPWYRPPPVVPDPQPKRGQKLPPVKKFTQGTMADSGKAWFESNTVKLHDQVDEMNRRYWYDRDHRRWLCFPHQKMPAIDTPGVVDEIRFGRPAPPLFVFVRGKKNDFVPTRPSRWMYKRSSPRKGQVGEPSPLTIDQLPELPPTEKMDVDLSVAAPSDSAIPGPHDQAEPESVAPVAAMKVDESQAPVSGPGKDAPYHPARAILTLDAAVTLQGISNIILAKILIIFDIFSTLCQNFINIFTLPIF</sequence>
<reference evidence="2" key="1">
    <citation type="submission" date="2014-09" db="EMBL/GenBank/DDBJ databases">
        <title>Genome sequence of the luminous mushroom Mycena chlorophos for searching fungal bioluminescence genes.</title>
        <authorList>
            <person name="Tanaka Y."/>
            <person name="Kasuga D."/>
            <person name="Oba Y."/>
            <person name="Hase S."/>
            <person name="Sato K."/>
            <person name="Oba Y."/>
            <person name="Sakakibara Y."/>
        </authorList>
    </citation>
    <scope>NUCLEOTIDE SEQUENCE</scope>
</reference>
<feature type="compositionally biased region" description="Polar residues" evidence="1">
    <location>
        <begin position="73"/>
        <end position="86"/>
    </location>
</feature>
<dbReference type="EMBL" id="DF845564">
    <property type="protein sequence ID" value="GAT49518.1"/>
    <property type="molecule type" value="Genomic_DNA"/>
</dbReference>
<proteinExistence type="predicted"/>
<evidence type="ECO:0000313" key="2">
    <source>
        <dbReference type="EMBL" id="GAT49518.1"/>
    </source>
</evidence>
<feature type="compositionally biased region" description="Acidic residues" evidence="1">
    <location>
        <begin position="101"/>
        <end position="117"/>
    </location>
</feature>
<dbReference type="Proteomes" id="UP000815677">
    <property type="component" value="Unassembled WGS sequence"/>
</dbReference>
<feature type="compositionally biased region" description="Basic and acidic residues" evidence="1">
    <location>
        <begin position="121"/>
        <end position="130"/>
    </location>
</feature>
<name>A0ABQ0LEK0_MYCCL</name>
<feature type="region of interest" description="Disordered" evidence="1">
    <location>
        <begin position="73"/>
        <end position="134"/>
    </location>
</feature>
<protein>
    <submittedName>
        <fullName evidence="2">Uncharacterized protein</fullName>
    </submittedName>
</protein>